<dbReference type="GO" id="GO:0032259">
    <property type="term" value="P:methylation"/>
    <property type="evidence" value="ECO:0007669"/>
    <property type="project" value="UniProtKB-KW"/>
</dbReference>
<dbReference type="EMBL" id="PEZY01000004">
    <property type="protein sequence ID" value="PIS06465.1"/>
    <property type="molecule type" value="Genomic_DNA"/>
</dbReference>
<dbReference type="Pfam" id="PF01420">
    <property type="entry name" value="Methylase_S"/>
    <property type="match status" value="1"/>
</dbReference>
<dbReference type="InterPro" id="IPR000055">
    <property type="entry name" value="Restrct_endonuc_typeI_TRD"/>
</dbReference>
<dbReference type="InterPro" id="IPR003356">
    <property type="entry name" value="DNA_methylase_A-5"/>
</dbReference>
<dbReference type="Gene3D" id="3.40.50.150">
    <property type="entry name" value="Vaccinia Virus protein VP39"/>
    <property type="match status" value="1"/>
</dbReference>
<dbReference type="InterPro" id="IPR029063">
    <property type="entry name" value="SAM-dependent_MTases_sf"/>
</dbReference>
<comment type="caution">
    <text evidence="9">The sequence shown here is derived from an EMBL/GenBank/DDBJ whole genome shotgun (WGS) entry which is preliminary data.</text>
</comment>
<dbReference type="GO" id="GO:0003677">
    <property type="term" value="F:DNA binding"/>
    <property type="evidence" value="ECO:0007669"/>
    <property type="project" value="InterPro"/>
</dbReference>
<keyword evidence="3 9" id="KW-0808">Transferase</keyword>
<evidence type="ECO:0000313" key="9">
    <source>
        <dbReference type="EMBL" id="PIS06465.1"/>
    </source>
</evidence>
<evidence type="ECO:0000313" key="10">
    <source>
        <dbReference type="Proteomes" id="UP000229056"/>
    </source>
</evidence>
<dbReference type="SUPFAM" id="SSF116734">
    <property type="entry name" value="DNA methylase specificity domain"/>
    <property type="match status" value="1"/>
</dbReference>
<proteinExistence type="predicted"/>
<dbReference type="SUPFAM" id="SSF53335">
    <property type="entry name" value="S-adenosyl-L-methionine-dependent methyltransferases"/>
    <property type="match status" value="1"/>
</dbReference>
<dbReference type="PRINTS" id="PR00507">
    <property type="entry name" value="N12N6MTFRASE"/>
</dbReference>
<evidence type="ECO:0000259" key="8">
    <source>
        <dbReference type="Pfam" id="PF02384"/>
    </source>
</evidence>
<dbReference type="Pfam" id="PF02384">
    <property type="entry name" value="N6_Mtase"/>
    <property type="match status" value="1"/>
</dbReference>
<keyword evidence="5" id="KW-0680">Restriction system</keyword>
<evidence type="ECO:0000259" key="7">
    <source>
        <dbReference type="Pfam" id="PF01420"/>
    </source>
</evidence>
<dbReference type="AlphaFoldDB" id="A0A2H0W552"/>
<keyword evidence="2 9" id="KW-0489">Methyltransferase</keyword>
<evidence type="ECO:0000256" key="3">
    <source>
        <dbReference type="ARBA" id="ARBA00022679"/>
    </source>
</evidence>
<evidence type="ECO:0000256" key="4">
    <source>
        <dbReference type="ARBA" id="ARBA00022691"/>
    </source>
</evidence>
<evidence type="ECO:0000256" key="2">
    <source>
        <dbReference type="ARBA" id="ARBA00022603"/>
    </source>
</evidence>
<dbReference type="GO" id="GO:0009307">
    <property type="term" value="P:DNA restriction-modification system"/>
    <property type="evidence" value="ECO:0007669"/>
    <property type="project" value="UniProtKB-KW"/>
</dbReference>
<comment type="catalytic activity">
    <reaction evidence="6">
        <text>a 2'-deoxyadenosine in DNA + S-adenosyl-L-methionine = an N(6)-methyl-2'-deoxyadenosine in DNA + S-adenosyl-L-homocysteine + H(+)</text>
        <dbReference type="Rhea" id="RHEA:15197"/>
        <dbReference type="Rhea" id="RHEA-COMP:12418"/>
        <dbReference type="Rhea" id="RHEA-COMP:12419"/>
        <dbReference type="ChEBI" id="CHEBI:15378"/>
        <dbReference type="ChEBI" id="CHEBI:57856"/>
        <dbReference type="ChEBI" id="CHEBI:59789"/>
        <dbReference type="ChEBI" id="CHEBI:90615"/>
        <dbReference type="ChEBI" id="CHEBI:90616"/>
        <dbReference type="EC" id="2.1.1.72"/>
    </reaction>
</comment>
<accession>A0A2H0W552</accession>
<name>A0A2H0W552_9BACT</name>
<evidence type="ECO:0000256" key="1">
    <source>
        <dbReference type="ARBA" id="ARBA00011900"/>
    </source>
</evidence>
<protein>
    <recommendedName>
        <fullName evidence="1">site-specific DNA-methyltransferase (adenine-specific)</fullName>
        <ecNumber evidence="1">2.1.1.72</ecNumber>
    </recommendedName>
</protein>
<dbReference type="GO" id="GO:0009007">
    <property type="term" value="F:site-specific DNA-methyltransferase (adenine-specific) activity"/>
    <property type="evidence" value="ECO:0007669"/>
    <property type="project" value="UniProtKB-EC"/>
</dbReference>
<dbReference type="GO" id="GO:0008170">
    <property type="term" value="F:N-methyltransferase activity"/>
    <property type="evidence" value="ECO:0007669"/>
    <property type="project" value="InterPro"/>
</dbReference>
<organism evidence="9 10">
    <name type="scientific">Candidatus Buchananbacteria bacterium CG10_big_fil_rev_8_21_14_0_10_33_19</name>
    <dbReference type="NCBI Taxonomy" id="1974525"/>
    <lineage>
        <taxon>Bacteria</taxon>
        <taxon>Candidatus Buchananiibacteriota</taxon>
    </lineage>
</organism>
<dbReference type="PANTHER" id="PTHR42933:SF1">
    <property type="entry name" value="SITE-SPECIFIC DNA-METHYLTRANSFERASE (ADENINE-SPECIFIC)"/>
    <property type="match status" value="1"/>
</dbReference>
<sequence>MNERKTENIVRNKLRLLGYFDNQEILVEEQKSDNNVISSLLSSASKSGSGAGYPEFIIRKANSDLVIVIECKANVKNHESDKKSLPKDFAVDGVLHYASFLKDKFHVIAIAISGESENNLKLSIFQWNKDEKRYFPKKYSDISSYDDFYSLFHANDNIILSEEELLSYAKNLHDEMRDEAKLKEAEKPLLVGALLLALDNGDFTKEYPAITNPKKLALRIIEAIKDGLLNANIPINKIETLEREFGFISTHTYLTKGEIDKENPSHSNNTLHKFLVDIHHKVYPFIKKTNNIDLIGQFYSEFLRYSGGDGKGLGIVLTPTHITDLFCEIAEVNKNSKVIDICTGTGSFLISAMEHMINDEPTVTEIDNIYKNNLVGIETQTNMFALACANMIIRGDGKTNLIQKNCFSMETAELKKYNCNIGMINPPYSQKKQGEEELSFVKRMLDVLTIGGTGIAIIPQSCVMLSNKQNNAIKQDILKHHTLKAVMSMPDELFGDGASTVTCIVVFEAHKPHNPNKSSWFGYFKNDGFEKIRNKGRVDYKKLYEKRIKKEWLDSYFNKTEKLGFSILKNVSENDEWLVEAYMKTDYATLNKNLFEDSIKDYVTYRFYNNLAKLISTKSKNSTEIKLDIKKWKAFSISRLFDVMGSKTTSKRDLQEIGKGAYPYITTSSVNNGVEGFYDFYTEEENVLVIDSAVKGICSYQAQKFTASDHVEKLIPKFKLNPYLAMFFITLINLERYRYSYGRKFNQIRIKETEIILPVGNNDEPDYKFMEDYIKSLQYSDSIL</sequence>
<feature type="domain" description="DNA methylase adenine-specific" evidence="8">
    <location>
        <begin position="291"/>
        <end position="575"/>
    </location>
</feature>
<evidence type="ECO:0000256" key="6">
    <source>
        <dbReference type="ARBA" id="ARBA00047942"/>
    </source>
</evidence>
<dbReference type="EC" id="2.1.1.72" evidence="1"/>
<dbReference type="PANTHER" id="PTHR42933">
    <property type="entry name" value="SLR6095 PROTEIN"/>
    <property type="match status" value="1"/>
</dbReference>
<reference evidence="10" key="1">
    <citation type="submission" date="2017-09" db="EMBL/GenBank/DDBJ databases">
        <title>Depth-based differentiation of microbial function through sediment-hosted aquifers and enrichment of novel symbionts in the deep terrestrial subsurface.</title>
        <authorList>
            <person name="Probst A.J."/>
            <person name="Ladd B."/>
            <person name="Jarett J.K."/>
            <person name="Geller-Mcgrath D.E."/>
            <person name="Sieber C.M.K."/>
            <person name="Emerson J.B."/>
            <person name="Anantharaman K."/>
            <person name="Thomas B.C."/>
            <person name="Malmstrom R."/>
            <person name="Stieglmeier M."/>
            <person name="Klingl A."/>
            <person name="Woyke T."/>
            <person name="Ryan C.M."/>
            <person name="Banfield J.F."/>
        </authorList>
    </citation>
    <scope>NUCLEOTIDE SEQUENCE [LARGE SCALE GENOMIC DNA]</scope>
</reference>
<evidence type="ECO:0000256" key="5">
    <source>
        <dbReference type="ARBA" id="ARBA00022747"/>
    </source>
</evidence>
<gene>
    <name evidence="9" type="ORF">COT80_00805</name>
</gene>
<keyword evidence="4" id="KW-0949">S-adenosyl-L-methionine</keyword>
<feature type="domain" description="Type I restriction modification DNA specificity" evidence="7">
    <location>
        <begin position="630"/>
        <end position="775"/>
    </location>
</feature>
<dbReference type="InterPro" id="IPR051537">
    <property type="entry name" value="DNA_Adenine_Mtase"/>
</dbReference>
<dbReference type="Proteomes" id="UP000229056">
    <property type="component" value="Unassembled WGS sequence"/>
</dbReference>